<dbReference type="Proteomes" id="UP000051952">
    <property type="component" value="Unassembled WGS sequence"/>
</dbReference>
<dbReference type="VEuPathDB" id="TriTrypDB:BSAL_11605"/>
<name>A0A0S4JBR6_BODSA</name>
<protein>
    <submittedName>
        <fullName evidence="2">Uncharacterized protein</fullName>
    </submittedName>
</protein>
<proteinExistence type="predicted"/>
<dbReference type="EMBL" id="CYKH01001580">
    <property type="protein sequence ID" value="CUG87720.1"/>
    <property type="molecule type" value="Genomic_DNA"/>
</dbReference>
<reference evidence="3" key="1">
    <citation type="submission" date="2015-09" db="EMBL/GenBank/DDBJ databases">
        <authorList>
            <consortium name="Pathogen Informatics"/>
        </authorList>
    </citation>
    <scope>NUCLEOTIDE SEQUENCE [LARGE SCALE GENOMIC DNA]</scope>
    <source>
        <strain evidence="3">Lake Konstanz</strain>
    </source>
</reference>
<dbReference type="InterPro" id="IPR036514">
    <property type="entry name" value="SGNH_hydro_sf"/>
</dbReference>
<dbReference type="Gene3D" id="3.40.50.1110">
    <property type="entry name" value="SGNH hydrolase"/>
    <property type="match status" value="1"/>
</dbReference>
<gene>
    <name evidence="2" type="ORF">BSAL_11605</name>
</gene>
<evidence type="ECO:0000256" key="1">
    <source>
        <dbReference type="SAM" id="MobiDB-lite"/>
    </source>
</evidence>
<organism evidence="2 3">
    <name type="scientific">Bodo saltans</name>
    <name type="common">Flagellated protozoan</name>
    <dbReference type="NCBI Taxonomy" id="75058"/>
    <lineage>
        <taxon>Eukaryota</taxon>
        <taxon>Discoba</taxon>
        <taxon>Euglenozoa</taxon>
        <taxon>Kinetoplastea</taxon>
        <taxon>Metakinetoplastina</taxon>
        <taxon>Eubodonida</taxon>
        <taxon>Bodonidae</taxon>
        <taxon>Bodo</taxon>
    </lineage>
</organism>
<evidence type="ECO:0000313" key="2">
    <source>
        <dbReference type="EMBL" id="CUG87720.1"/>
    </source>
</evidence>
<sequence>MPLVAFNRKSHVREEVEEEMLTRRTTVVLLSLLVFMAVMCVLQAQPQSDTNPVVVVPPASMLPSPDEHGGDPRSSTAGQPAVAEAGDSDPPPAGPSTSVEAANIDAQLEGTGRIIPFATGQCHCLPQSSATEGRWASENLWEPVGNSEAMHGPFVNVSVALDGLLRKRRRELGRSNEVRHSSPQLRMLLIGDSITRYMMCFLASSIAAELNIDGLSGCEPERSRGAHFQLWPSTPAHREQSPIVLQFVSDFYFPESHVAQDLSLMEAEEASWIPQSPDVIVVSRGTWDAWIRMPRASAGKHLIEGLTAGLVYMRKRYPNAEIVVYGLSEQYPSRYHKHSERCAMQTSALQVRSLVYCSARRANFEIDASMTAAAAADTRNNNNKRPHHVRYIDFFPMTHHDKNWGANTMNSDGMHYVGIHEPWFAKYLWRLVHLAATSVASESDEFLAKSTPLPLDPTQCDESSLALNTMPRQKKLRNPAKAKGGKAKRDCGLWLADRQQLLDFHKSFHRLNWKNITPAIQFSDCVYYHKASAQRLGGVDLHWPSPHTEAIRSAEGRELMSRILPLRTPLWGRWKSNSEFCRSVERALTAEDLREMDRHIENGIVPCGHRLVFTLRATKDTRATFKIPKLLKQNCDMVRGKRDL</sequence>
<keyword evidence="3" id="KW-1185">Reference proteome</keyword>
<dbReference type="SUPFAM" id="SSF52266">
    <property type="entry name" value="SGNH hydrolase"/>
    <property type="match status" value="1"/>
</dbReference>
<evidence type="ECO:0000313" key="3">
    <source>
        <dbReference type="Proteomes" id="UP000051952"/>
    </source>
</evidence>
<feature type="region of interest" description="Disordered" evidence="1">
    <location>
        <begin position="49"/>
        <end position="98"/>
    </location>
</feature>
<accession>A0A0S4JBR6</accession>
<dbReference type="AlphaFoldDB" id="A0A0S4JBR6"/>